<dbReference type="GO" id="GO:0005829">
    <property type="term" value="C:cytosol"/>
    <property type="evidence" value="ECO:0007669"/>
    <property type="project" value="TreeGrafter"/>
</dbReference>
<protein>
    <submittedName>
        <fullName evidence="2">Purine-binding chemotaxis protein CheW</fullName>
    </submittedName>
</protein>
<dbReference type="EMBL" id="SOAZ01000026">
    <property type="protein sequence ID" value="TDT50635.1"/>
    <property type="molecule type" value="Genomic_DNA"/>
</dbReference>
<dbReference type="Gene3D" id="2.30.30.40">
    <property type="entry name" value="SH3 Domains"/>
    <property type="match status" value="1"/>
</dbReference>
<comment type="caution">
    <text evidence="2">The sequence shown here is derived from an EMBL/GenBank/DDBJ whole genome shotgun (WGS) entry which is preliminary data.</text>
</comment>
<sequence length="151" mass="17165">MNEKKVVVFKIDEEYFAADIMEVERILGYIEPTRVPDSPDYIVGVIRYQDGILPIMNLRKRLNIGSNEIKNDSKIIVVKNDNKSIGLIVDMVSEVIDISEENIESAPDIVKGISNKYVTGMIKLDRRIIILIDTLSILTKEELNNLETLSQ</sequence>
<name>A0A4R7K9F2_9CLOT</name>
<dbReference type="PANTHER" id="PTHR22617">
    <property type="entry name" value="CHEMOTAXIS SENSOR HISTIDINE KINASE-RELATED"/>
    <property type="match status" value="1"/>
</dbReference>
<organism evidence="2 3">
    <name type="scientific">Fonticella tunisiensis</name>
    <dbReference type="NCBI Taxonomy" id="1096341"/>
    <lineage>
        <taxon>Bacteria</taxon>
        <taxon>Bacillati</taxon>
        <taxon>Bacillota</taxon>
        <taxon>Clostridia</taxon>
        <taxon>Eubacteriales</taxon>
        <taxon>Clostridiaceae</taxon>
        <taxon>Fonticella</taxon>
    </lineage>
</organism>
<dbReference type="RefSeq" id="WP_133629075.1">
    <property type="nucleotide sequence ID" value="NZ_SOAZ01000026.1"/>
</dbReference>
<feature type="domain" description="CheW-like" evidence="1">
    <location>
        <begin position="3"/>
        <end position="143"/>
    </location>
</feature>
<dbReference type="Proteomes" id="UP000295325">
    <property type="component" value="Unassembled WGS sequence"/>
</dbReference>
<dbReference type="GO" id="GO:0006935">
    <property type="term" value="P:chemotaxis"/>
    <property type="evidence" value="ECO:0007669"/>
    <property type="project" value="InterPro"/>
</dbReference>
<dbReference type="PANTHER" id="PTHR22617:SF23">
    <property type="entry name" value="CHEMOTAXIS PROTEIN CHEW"/>
    <property type="match status" value="1"/>
</dbReference>
<dbReference type="SUPFAM" id="SSF50341">
    <property type="entry name" value="CheW-like"/>
    <property type="match status" value="1"/>
</dbReference>
<dbReference type="OrthoDB" id="9794382at2"/>
<evidence type="ECO:0000313" key="2">
    <source>
        <dbReference type="EMBL" id="TDT50635.1"/>
    </source>
</evidence>
<proteinExistence type="predicted"/>
<accession>A0A4R7K9F2</accession>
<dbReference type="GO" id="GO:0007165">
    <property type="term" value="P:signal transduction"/>
    <property type="evidence" value="ECO:0007669"/>
    <property type="project" value="InterPro"/>
</dbReference>
<dbReference type="AlphaFoldDB" id="A0A4R7K9F2"/>
<evidence type="ECO:0000259" key="1">
    <source>
        <dbReference type="PROSITE" id="PS50851"/>
    </source>
</evidence>
<gene>
    <name evidence="2" type="ORF">EDD71_12652</name>
</gene>
<dbReference type="PROSITE" id="PS50851">
    <property type="entry name" value="CHEW"/>
    <property type="match status" value="1"/>
</dbReference>
<reference evidence="2 3" key="1">
    <citation type="submission" date="2019-03" db="EMBL/GenBank/DDBJ databases">
        <title>Genomic Encyclopedia of Type Strains, Phase IV (KMG-IV): sequencing the most valuable type-strain genomes for metagenomic binning, comparative biology and taxonomic classification.</title>
        <authorList>
            <person name="Goeker M."/>
        </authorList>
    </citation>
    <scope>NUCLEOTIDE SEQUENCE [LARGE SCALE GENOMIC DNA]</scope>
    <source>
        <strain evidence="2 3">DSM 24455</strain>
    </source>
</reference>
<dbReference type="InterPro" id="IPR036061">
    <property type="entry name" value="CheW-like_dom_sf"/>
</dbReference>
<keyword evidence="3" id="KW-1185">Reference proteome</keyword>
<dbReference type="Gene3D" id="2.40.50.180">
    <property type="entry name" value="CheA-289, Domain 4"/>
    <property type="match status" value="1"/>
</dbReference>
<dbReference type="InterPro" id="IPR002545">
    <property type="entry name" value="CheW-lke_dom"/>
</dbReference>
<dbReference type="InterPro" id="IPR039315">
    <property type="entry name" value="CheW"/>
</dbReference>
<evidence type="ECO:0000313" key="3">
    <source>
        <dbReference type="Proteomes" id="UP000295325"/>
    </source>
</evidence>
<dbReference type="Pfam" id="PF01584">
    <property type="entry name" value="CheW"/>
    <property type="match status" value="1"/>
</dbReference>
<dbReference type="SMART" id="SM00260">
    <property type="entry name" value="CheW"/>
    <property type="match status" value="1"/>
</dbReference>